<comment type="caution">
    <text evidence="1">The sequence shown here is derived from an EMBL/GenBank/DDBJ whole genome shotgun (WGS) entry which is preliminary data.</text>
</comment>
<dbReference type="EMBL" id="JANBPW010004772">
    <property type="protein sequence ID" value="KAJ1934135.1"/>
    <property type="molecule type" value="Genomic_DNA"/>
</dbReference>
<keyword evidence="1" id="KW-0808">Transferase</keyword>
<evidence type="ECO:0000313" key="2">
    <source>
        <dbReference type="Proteomes" id="UP001150603"/>
    </source>
</evidence>
<dbReference type="EC" id="2.3.1.158" evidence="1"/>
<keyword evidence="2" id="KW-1185">Reference proteome</keyword>
<proteinExistence type="predicted"/>
<sequence length="363" mass="40389">MPSSDNDDSPALRRRKPGAEKEPASAPGTPTLPATPTEKLSSTATLSSFFESERLSQNLSDGAKLMRRRWFLVGILIGALVTVVGILYTNPMQSEHIDRLSQFFDDLDISSMVPEDLRSDVIKLLTPNGMEMDGETYATGDFQPALSVVSDEQLKKKHPVILVPGIISSGLESWSTANCSKQYFRQRMWGTATMFKALLLDKECWVNSMMLDKKTGLDPDGYKLRAAKGLYAADYFITGYWIWAKLIENLAVLGYDSNDMFLASYDWRLSYIDLEHRDQYFSSLKSRIELSKKGSGEKTVLVSHSMGSQIVQFFINWVESPMGGNGGDHWVDEHIEAMVNLAGASLGVPKTLSSLLSGEQRET</sequence>
<reference evidence="1" key="1">
    <citation type="submission" date="2022-07" db="EMBL/GenBank/DDBJ databases">
        <title>Phylogenomic reconstructions and comparative analyses of Kickxellomycotina fungi.</title>
        <authorList>
            <person name="Reynolds N.K."/>
            <person name="Stajich J.E."/>
            <person name="Barry K."/>
            <person name="Grigoriev I.V."/>
            <person name="Crous P."/>
            <person name="Smith M.E."/>
        </authorList>
    </citation>
    <scope>NUCLEOTIDE SEQUENCE</scope>
    <source>
        <strain evidence="1">NRRL 5244</strain>
    </source>
</reference>
<accession>A0ACC1J1J7</accession>
<gene>
    <name evidence="1" type="primary">LRO1_2</name>
    <name evidence="1" type="ORF">FBU59_005797</name>
</gene>
<keyword evidence="1" id="KW-0012">Acyltransferase</keyword>
<feature type="non-terminal residue" evidence="1">
    <location>
        <position position="363"/>
    </location>
</feature>
<evidence type="ECO:0000313" key="1">
    <source>
        <dbReference type="EMBL" id="KAJ1934135.1"/>
    </source>
</evidence>
<organism evidence="1 2">
    <name type="scientific">Linderina macrospora</name>
    <dbReference type="NCBI Taxonomy" id="4868"/>
    <lineage>
        <taxon>Eukaryota</taxon>
        <taxon>Fungi</taxon>
        <taxon>Fungi incertae sedis</taxon>
        <taxon>Zoopagomycota</taxon>
        <taxon>Kickxellomycotina</taxon>
        <taxon>Kickxellomycetes</taxon>
        <taxon>Kickxellales</taxon>
        <taxon>Kickxellaceae</taxon>
        <taxon>Linderina</taxon>
    </lineage>
</organism>
<name>A0ACC1J1J7_9FUNG</name>
<protein>
    <submittedName>
        <fullName evidence="1">Phospholipid:diacylglycerol acyltransferase</fullName>
        <ecNumber evidence="1">2.3.1.158</ecNumber>
    </submittedName>
</protein>
<dbReference type="Proteomes" id="UP001150603">
    <property type="component" value="Unassembled WGS sequence"/>
</dbReference>